<evidence type="ECO:0000256" key="3">
    <source>
        <dbReference type="ARBA" id="ARBA00022827"/>
    </source>
</evidence>
<name>A0A4D4KN83_STRVO</name>
<dbReference type="SUPFAM" id="SSF51905">
    <property type="entry name" value="FAD/NAD(P)-binding domain"/>
    <property type="match status" value="1"/>
</dbReference>
<feature type="compositionally biased region" description="Low complexity" evidence="5">
    <location>
        <begin position="443"/>
        <end position="459"/>
    </location>
</feature>
<feature type="region of interest" description="Disordered" evidence="5">
    <location>
        <begin position="437"/>
        <end position="497"/>
    </location>
</feature>
<dbReference type="Proteomes" id="UP000301309">
    <property type="component" value="Unassembled WGS sequence"/>
</dbReference>
<dbReference type="InterPro" id="IPR050315">
    <property type="entry name" value="FAD-oxidoreductase_2"/>
</dbReference>
<keyword evidence="8" id="KW-1185">Reference proteome</keyword>
<sequence>MEQEHPLAEREITVDVAVVGSGASGLSAAVRARALGLDPLVIDIADRFGGTVPLSSGALWVPDNPVMRAAGVTDSAEAGLRYLEACVGDEGPVTSRKRKAAFVHEGPRLVEFLMKQGVDFQYSDPYPDYFPELPGGHERGRIILPRPFDLRRLGSWSGRVATVPGFTMKLLVNSVREAMDLPFAAVAPQGRRALASVLSRTLWSRARGRSEVSLGQALVAHMLLAAQHLGVRFAPRTALRDLIVENGEVAGVTVSAGGLSRTIRARRGVILAAGGFARNDEMRKRYHPQPSSARWTTVGPHDVGDGIRAAVGVGAATALMDEAVWTPVSVLPDGSVAGTVWERETPYCIMVNGDGDRFCNESANYMEIGQKMYEQDNASCWLIMDNRHRRRYPYGDALPGRTPKEWLRSGYLRKADSLEELARLCGLPRSGCARRWSGSTSWPTRASTRTSDARAAPTTGPEATKGTGRTPTWARCARRRSMRSSSSPATPAPAADC</sequence>
<dbReference type="InterPro" id="IPR003953">
    <property type="entry name" value="FAD-dep_OxRdtase_2_FAD-bd"/>
</dbReference>
<dbReference type="PANTHER" id="PTHR43400">
    <property type="entry name" value="FUMARATE REDUCTASE"/>
    <property type="match status" value="1"/>
</dbReference>
<evidence type="ECO:0000256" key="4">
    <source>
        <dbReference type="ARBA" id="ARBA00023002"/>
    </source>
</evidence>
<proteinExistence type="predicted"/>
<evidence type="ECO:0000256" key="2">
    <source>
        <dbReference type="ARBA" id="ARBA00022630"/>
    </source>
</evidence>
<dbReference type="EMBL" id="BJHW01000001">
    <property type="protein sequence ID" value="GDY49664.1"/>
    <property type="molecule type" value="Genomic_DNA"/>
</dbReference>
<dbReference type="SUPFAM" id="SSF56425">
    <property type="entry name" value="Succinate dehydrogenase/fumarate reductase flavoprotein, catalytic domain"/>
    <property type="match status" value="1"/>
</dbReference>
<dbReference type="GO" id="GO:0033765">
    <property type="term" value="F:steroid dehydrogenase activity, acting on the CH-CH group of donors"/>
    <property type="evidence" value="ECO:0007669"/>
    <property type="project" value="UniProtKB-ARBA"/>
</dbReference>
<evidence type="ECO:0000313" key="8">
    <source>
        <dbReference type="Proteomes" id="UP000301309"/>
    </source>
</evidence>
<dbReference type="AlphaFoldDB" id="A0A4D4KN83"/>
<accession>A0A4D4KN83</accession>
<dbReference type="GO" id="GO:0008202">
    <property type="term" value="P:steroid metabolic process"/>
    <property type="evidence" value="ECO:0007669"/>
    <property type="project" value="UniProtKB-ARBA"/>
</dbReference>
<protein>
    <recommendedName>
        <fullName evidence="6">FAD-dependent oxidoreductase 2 FAD-binding domain-containing protein</fullName>
    </recommendedName>
</protein>
<evidence type="ECO:0000259" key="6">
    <source>
        <dbReference type="Pfam" id="PF00890"/>
    </source>
</evidence>
<comment type="caution">
    <text evidence="7">The sequence shown here is derived from an EMBL/GenBank/DDBJ whole genome shotgun (WGS) entry which is preliminary data.</text>
</comment>
<dbReference type="PANTHER" id="PTHR43400:SF10">
    <property type="entry name" value="3-OXOSTEROID 1-DEHYDROGENASE"/>
    <property type="match status" value="1"/>
</dbReference>
<feature type="domain" description="FAD-dependent oxidoreductase 2 FAD-binding" evidence="6">
    <location>
        <begin position="15"/>
        <end position="386"/>
    </location>
</feature>
<gene>
    <name evidence="7" type="ORF">SVIO_002870</name>
</gene>
<keyword evidence="4" id="KW-0560">Oxidoreductase</keyword>
<dbReference type="Gene3D" id="3.50.50.60">
    <property type="entry name" value="FAD/NAD(P)-binding domain"/>
    <property type="match status" value="1"/>
</dbReference>
<keyword evidence="3" id="KW-0274">FAD</keyword>
<feature type="compositionally biased region" description="Low complexity" evidence="5">
    <location>
        <begin position="483"/>
        <end position="497"/>
    </location>
</feature>
<evidence type="ECO:0000256" key="5">
    <source>
        <dbReference type="SAM" id="MobiDB-lite"/>
    </source>
</evidence>
<dbReference type="InterPro" id="IPR027477">
    <property type="entry name" value="Succ_DH/fumarate_Rdtase_cat_sf"/>
</dbReference>
<keyword evidence="2" id="KW-0285">Flavoprotein</keyword>
<dbReference type="Pfam" id="PF00890">
    <property type="entry name" value="FAD_binding_2"/>
    <property type="match status" value="1"/>
</dbReference>
<reference evidence="7 8" key="1">
    <citation type="journal article" date="2020" name="Int. J. Syst. Evol. Microbiol.">
        <title>Reclassification of Streptomyces castelarensis and Streptomyces sporoclivatus as later heterotypic synonyms of Streptomyces antimycoticus.</title>
        <authorList>
            <person name="Komaki H."/>
            <person name="Tamura T."/>
        </authorList>
    </citation>
    <scope>NUCLEOTIDE SEQUENCE [LARGE SCALE GENOMIC DNA]</scope>
    <source>
        <strain evidence="7 8">NBRC 13459</strain>
    </source>
</reference>
<organism evidence="7 8">
    <name type="scientific">Streptomyces violaceusniger</name>
    <dbReference type="NCBI Taxonomy" id="68280"/>
    <lineage>
        <taxon>Bacteria</taxon>
        <taxon>Bacillati</taxon>
        <taxon>Actinomycetota</taxon>
        <taxon>Actinomycetes</taxon>
        <taxon>Kitasatosporales</taxon>
        <taxon>Streptomycetaceae</taxon>
        <taxon>Streptomyces</taxon>
        <taxon>Streptomyces violaceusniger group</taxon>
    </lineage>
</organism>
<dbReference type="InterPro" id="IPR036188">
    <property type="entry name" value="FAD/NAD-bd_sf"/>
</dbReference>
<evidence type="ECO:0000256" key="1">
    <source>
        <dbReference type="ARBA" id="ARBA00001974"/>
    </source>
</evidence>
<dbReference type="OrthoDB" id="9813348at2"/>
<comment type="cofactor">
    <cofactor evidence="1">
        <name>FAD</name>
        <dbReference type="ChEBI" id="CHEBI:57692"/>
    </cofactor>
</comment>
<evidence type="ECO:0000313" key="7">
    <source>
        <dbReference type="EMBL" id="GDY49664.1"/>
    </source>
</evidence>